<dbReference type="GO" id="GO:0015627">
    <property type="term" value="C:type II protein secretion system complex"/>
    <property type="evidence" value="ECO:0007669"/>
    <property type="project" value="InterPro"/>
</dbReference>
<dbReference type="InterPro" id="IPR045584">
    <property type="entry name" value="Pilin-like"/>
</dbReference>
<evidence type="ECO:0000313" key="13">
    <source>
        <dbReference type="EMBL" id="SEE63866.1"/>
    </source>
</evidence>
<keyword evidence="4" id="KW-0488">Methylation</keyword>
<keyword evidence="14" id="KW-1185">Reference proteome</keyword>
<evidence type="ECO:0000256" key="4">
    <source>
        <dbReference type="ARBA" id="ARBA00022481"/>
    </source>
</evidence>
<keyword evidence="8 11" id="KW-0472">Membrane</keyword>
<keyword evidence="3" id="KW-1003">Cell membrane</keyword>
<accession>A0A1H5KG83</accession>
<comment type="subcellular location">
    <subcellularLocation>
        <location evidence="1">Cell inner membrane</location>
        <topology evidence="1">Single-pass membrane protein</topology>
    </subcellularLocation>
</comment>
<dbReference type="EMBL" id="FNUD01000002">
    <property type="protein sequence ID" value="SEE63866.1"/>
    <property type="molecule type" value="Genomic_DNA"/>
</dbReference>
<dbReference type="GO" id="GO:0015628">
    <property type="term" value="P:protein secretion by the type II secretion system"/>
    <property type="evidence" value="ECO:0007669"/>
    <property type="project" value="InterPro"/>
</dbReference>
<dbReference type="Pfam" id="PF12019">
    <property type="entry name" value="GspH"/>
    <property type="match status" value="1"/>
</dbReference>
<feature type="transmembrane region" description="Helical" evidence="11">
    <location>
        <begin position="36"/>
        <end position="57"/>
    </location>
</feature>
<feature type="domain" description="General secretion pathway GspH" evidence="12">
    <location>
        <begin position="70"/>
        <end position="184"/>
    </location>
</feature>
<evidence type="ECO:0000259" key="12">
    <source>
        <dbReference type="Pfam" id="PF12019"/>
    </source>
</evidence>
<keyword evidence="5" id="KW-0997">Cell inner membrane</keyword>
<comment type="caution">
    <text evidence="13">The sequence shown here is derived from an EMBL/GenBank/DDBJ whole genome shotgun (WGS) entry which is preliminary data.</text>
</comment>
<evidence type="ECO:0000256" key="5">
    <source>
        <dbReference type="ARBA" id="ARBA00022519"/>
    </source>
</evidence>
<dbReference type="SUPFAM" id="SSF54523">
    <property type="entry name" value="Pili subunits"/>
    <property type="match status" value="1"/>
</dbReference>
<dbReference type="AlphaFoldDB" id="A0A1H5KG83"/>
<evidence type="ECO:0000256" key="10">
    <source>
        <dbReference type="ARBA" id="ARBA00030775"/>
    </source>
</evidence>
<evidence type="ECO:0000256" key="1">
    <source>
        <dbReference type="ARBA" id="ARBA00004377"/>
    </source>
</evidence>
<dbReference type="GO" id="GO:0005886">
    <property type="term" value="C:plasma membrane"/>
    <property type="evidence" value="ECO:0007669"/>
    <property type="project" value="UniProtKB-SubCell"/>
</dbReference>
<evidence type="ECO:0000256" key="2">
    <source>
        <dbReference type="ARBA" id="ARBA00021549"/>
    </source>
</evidence>
<name>A0A1H5KG83_PSEDM</name>
<evidence type="ECO:0000256" key="3">
    <source>
        <dbReference type="ARBA" id="ARBA00022475"/>
    </source>
</evidence>
<reference evidence="13" key="1">
    <citation type="submission" date="2016-10" db="EMBL/GenBank/DDBJ databases">
        <authorList>
            <person name="Varghese N."/>
            <person name="Submissions S."/>
        </authorList>
    </citation>
    <scope>NUCLEOTIDE SEQUENCE [LARGE SCALE GENOMIC DNA]</scope>
    <source>
        <strain evidence="13">LMG 25555</strain>
    </source>
</reference>
<sequence length="201" mass="22252">MMKPLPGIDSFRVSYTEKTHQKTSREIIVYQRGMSLIQLLITLLIVAITARLAGPAYNALIEQQRRQVIAEQLASSLRNARTEALLRHQYVVIHAREEDWSRGWTTILDLSGRGHLDKSNPVLVETRDSSRIPIAGNAPVKHYVRFSPLGEPILSGGAFQAGTLHVCEARTGQSHYQVVLAKSGRISLRSDQAAQALCAST</sequence>
<keyword evidence="6 11" id="KW-0812">Transmembrane</keyword>
<evidence type="ECO:0000313" key="14">
    <source>
        <dbReference type="Proteomes" id="UP000183613"/>
    </source>
</evidence>
<dbReference type="Proteomes" id="UP000183613">
    <property type="component" value="Unassembled WGS sequence"/>
</dbReference>
<evidence type="ECO:0000256" key="8">
    <source>
        <dbReference type="ARBA" id="ARBA00023136"/>
    </source>
</evidence>
<dbReference type="Gene3D" id="3.55.40.10">
    <property type="entry name" value="minor pseudopilin epsh domain"/>
    <property type="match status" value="1"/>
</dbReference>
<evidence type="ECO:0000256" key="11">
    <source>
        <dbReference type="SAM" id="Phobius"/>
    </source>
</evidence>
<keyword evidence="7 11" id="KW-1133">Transmembrane helix</keyword>
<organism evidence="13 14">
    <name type="scientific">Pseudomonas deceptionensis</name>
    <dbReference type="NCBI Taxonomy" id="882211"/>
    <lineage>
        <taxon>Bacteria</taxon>
        <taxon>Pseudomonadati</taxon>
        <taxon>Pseudomonadota</taxon>
        <taxon>Gammaproteobacteria</taxon>
        <taxon>Pseudomonadales</taxon>
        <taxon>Pseudomonadaceae</taxon>
        <taxon>Pseudomonas</taxon>
    </lineage>
</organism>
<evidence type="ECO:0000256" key="9">
    <source>
        <dbReference type="ARBA" id="ARBA00025772"/>
    </source>
</evidence>
<evidence type="ECO:0000256" key="7">
    <source>
        <dbReference type="ARBA" id="ARBA00022989"/>
    </source>
</evidence>
<proteinExistence type="inferred from homology"/>
<dbReference type="InterPro" id="IPR022346">
    <property type="entry name" value="T2SS_GspH"/>
</dbReference>
<evidence type="ECO:0000256" key="6">
    <source>
        <dbReference type="ARBA" id="ARBA00022692"/>
    </source>
</evidence>
<gene>
    <name evidence="13" type="ORF">SAMN04489800_1547</name>
</gene>
<comment type="similarity">
    <text evidence="9">Belongs to the GSP H family.</text>
</comment>
<protein>
    <recommendedName>
        <fullName evidence="2">Type II secretion system protein H</fullName>
    </recommendedName>
    <alternativeName>
        <fullName evidence="10">General secretion pathway protein H</fullName>
    </alternativeName>
</protein>